<dbReference type="Proteomes" id="UP000317494">
    <property type="component" value="Unassembled WGS sequence"/>
</dbReference>
<protein>
    <submittedName>
        <fullName evidence="1">Uncharacterized protein</fullName>
    </submittedName>
</protein>
<dbReference type="VEuPathDB" id="FungiDB:SeMB42_g03628"/>
<comment type="caution">
    <text evidence="1">The sequence shown here is derived from an EMBL/GenBank/DDBJ whole genome shotgun (WGS) entry which is preliminary data.</text>
</comment>
<gene>
    <name evidence="1" type="ORF">SeMB42_g03628</name>
</gene>
<dbReference type="AlphaFoldDB" id="A0A507D5I3"/>
<organism evidence="1 2">
    <name type="scientific">Synchytrium endobioticum</name>
    <dbReference type="NCBI Taxonomy" id="286115"/>
    <lineage>
        <taxon>Eukaryota</taxon>
        <taxon>Fungi</taxon>
        <taxon>Fungi incertae sedis</taxon>
        <taxon>Chytridiomycota</taxon>
        <taxon>Chytridiomycota incertae sedis</taxon>
        <taxon>Chytridiomycetes</taxon>
        <taxon>Synchytriales</taxon>
        <taxon>Synchytriaceae</taxon>
        <taxon>Synchytrium</taxon>
    </lineage>
</organism>
<sequence length="100" mass="11622">MVFLSASAAGNSEEDELAQHFKECGAYANGHLLVANRGMFMKFLDHVKRMAATIKNLYDRYIFNTNIHPSIHHYKNPYVQYMYTSHLYIHIPPSQHRAHT</sequence>
<keyword evidence="2" id="KW-1185">Reference proteome</keyword>
<dbReference type="EMBL" id="QEAN01000131">
    <property type="protein sequence ID" value="TPX46611.1"/>
    <property type="molecule type" value="Genomic_DNA"/>
</dbReference>
<proteinExistence type="predicted"/>
<reference evidence="1 2" key="1">
    <citation type="journal article" date="2019" name="Sci. Rep.">
        <title>Comparative genomics of chytrid fungi reveal insights into the obligate biotrophic and pathogenic lifestyle of Synchytrium endobioticum.</title>
        <authorList>
            <person name="van de Vossenberg B.T.L.H."/>
            <person name="Warris S."/>
            <person name="Nguyen H.D.T."/>
            <person name="van Gent-Pelzer M.P.E."/>
            <person name="Joly D.L."/>
            <person name="van de Geest H.C."/>
            <person name="Bonants P.J.M."/>
            <person name="Smith D.S."/>
            <person name="Levesque C.A."/>
            <person name="van der Lee T.A.J."/>
        </authorList>
    </citation>
    <scope>NUCLEOTIDE SEQUENCE [LARGE SCALE GENOMIC DNA]</scope>
    <source>
        <strain evidence="1 2">MB42</strain>
    </source>
</reference>
<accession>A0A507D5I3</accession>
<evidence type="ECO:0000313" key="2">
    <source>
        <dbReference type="Proteomes" id="UP000317494"/>
    </source>
</evidence>
<name>A0A507D5I3_9FUNG</name>
<evidence type="ECO:0000313" key="1">
    <source>
        <dbReference type="EMBL" id="TPX46611.1"/>
    </source>
</evidence>